<dbReference type="EC" id="6.2.1.3" evidence="3"/>
<dbReference type="SUPFAM" id="SSF56801">
    <property type="entry name" value="Acetyl-CoA synthetase-like"/>
    <property type="match status" value="1"/>
</dbReference>
<dbReference type="GO" id="GO:0004467">
    <property type="term" value="F:long-chain fatty acid-CoA ligase activity"/>
    <property type="evidence" value="ECO:0007669"/>
    <property type="project" value="UniProtKB-EC"/>
</dbReference>
<proteinExistence type="predicted"/>
<gene>
    <name evidence="3" type="primary">lcfB_2</name>
    <name evidence="3" type="ORF">UC8_23840</name>
</gene>
<dbReference type="InterPro" id="IPR000873">
    <property type="entry name" value="AMP-dep_synth/lig_dom"/>
</dbReference>
<evidence type="ECO:0000313" key="3">
    <source>
        <dbReference type="EMBL" id="QEG40374.1"/>
    </source>
</evidence>
<accession>A0A5B9QN37</accession>
<evidence type="ECO:0000259" key="2">
    <source>
        <dbReference type="Pfam" id="PF00501"/>
    </source>
</evidence>
<protein>
    <submittedName>
        <fullName evidence="3">Long-chain-fatty-acid--CoA ligase</fullName>
        <ecNumber evidence="3">6.2.1.3</ecNumber>
    </submittedName>
</protein>
<evidence type="ECO:0000256" key="1">
    <source>
        <dbReference type="SAM" id="MobiDB-lite"/>
    </source>
</evidence>
<dbReference type="EMBL" id="CP042914">
    <property type="protein sequence ID" value="QEG40374.1"/>
    <property type="molecule type" value="Genomic_DNA"/>
</dbReference>
<keyword evidence="4" id="KW-1185">Reference proteome</keyword>
<dbReference type="InterPro" id="IPR050237">
    <property type="entry name" value="ATP-dep_AMP-bd_enzyme"/>
</dbReference>
<evidence type="ECO:0000313" key="4">
    <source>
        <dbReference type="Proteomes" id="UP000325286"/>
    </source>
</evidence>
<sequence length="502" mass="54135">MGASPWTRCQCLSVGGIEMLIGSLLRHATERPRDPALWVEHRWWCWQELLQAVLANADRLTGYPSGARFVTTFANDARAVVGALSLMVDGHVEVPLGDQHSAEHVQSVRSRSNAAAQLSCQDVGLAVAGDPNVGIKRLQRSLQDRRPDDDALILWTSGTTARPRGVVLSCGALFANASGKLDAVPQTPRQRRLTVLPLWHSFARTCDLGTWLISGGALAVTLGWKGMLASAPAVQPQLVSVVPSLVKRMLAAGGAELDAQMRQWGLGQLQILACGGAALAAEDYRRLTALGLCVIHGYGLTEAGPTICSASPDTVRPGYVGRPIRDTQIRIDANGELWARGPGLMTRYLDDPAATAAVLQNGWLRTGDLALQDADGMVRILGRRDETIVCSNGLKLQPLEVEQMLQRSEAVQHAVLWQDDADQLVAIIEPAQYAKPAVDVVQELESLAAQLVSWKRPRRWAILSQPLAPEERTAKGTPKRRIVGPRYAPTATTFATGKASPG</sequence>
<dbReference type="InterPro" id="IPR045851">
    <property type="entry name" value="AMP-bd_C_sf"/>
</dbReference>
<keyword evidence="3" id="KW-0436">Ligase</keyword>
<dbReference type="PANTHER" id="PTHR43767">
    <property type="entry name" value="LONG-CHAIN-FATTY-ACID--COA LIGASE"/>
    <property type="match status" value="1"/>
</dbReference>
<dbReference type="Gene3D" id="3.40.50.12780">
    <property type="entry name" value="N-terminal domain of ligase-like"/>
    <property type="match status" value="1"/>
</dbReference>
<dbReference type="Proteomes" id="UP000325286">
    <property type="component" value="Chromosome"/>
</dbReference>
<feature type="domain" description="AMP-dependent synthetase/ligase" evidence="2">
    <location>
        <begin position="26"/>
        <end position="349"/>
    </location>
</feature>
<dbReference type="Gene3D" id="3.30.300.30">
    <property type="match status" value="1"/>
</dbReference>
<dbReference type="InterPro" id="IPR042099">
    <property type="entry name" value="ANL_N_sf"/>
</dbReference>
<dbReference type="PANTHER" id="PTHR43767:SF1">
    <property type="entry name" value="NONRIBOSOMAL PEPTIDE SYNTHASE PES1 (EUROFUNG)-RELATED"/>
    <property type="match status" value="1"/>
</dbReference>
<reference evidence="3 4" key="1">
    <citation type="submission" date="2019-08" db="EMBL/GenBank/DDBJ databases">
        <title>Deep-cultivation of Planctomycetes and their phenomic and genomic characterization uncovers novel biology.</title>
        <authorList>
            <person name="Wiegand S."/>
            <person name="Jogler M."/>
            <person name="Boedeker C."/>
            <person name="Pinto D."/>
            <person name="Vollmers J."/>
            <person name="Rivas-Marin E."/>
            <person name="Kohn T."/>
            <person name="Peeters S.H."/>
            <person name="Heuer A."/>
            <person name="Rast P."/>
            <person name="Oberbeckmann S."/>
            <person name="Bunk B."/>
            <person name="Jeske O."/>
            <person name="Meyerdierks A."/>
            <person name="Storesund J.E."/>
            <person name="Kallscheuer N."/>
            <person name="Luecker S."/>
            <person name="Lage O.M."/>
            <person name="Pohl T."/>
            <person name="Merkel B.J."/>
            <person name="Hornburger P."/>
            <person name="Mueller R.-W."/>
            <person name="Bruemmer F."/>
            <person name="Labrenz M."/>
            <person name="Spormann A.M."/>
            <person name="Op den Camp H."/>
            <person name="Overmann J."/>
            <person name="Amann R."/>
            <person name="Jetten M.S.M."/>
            <person name="Mascher T."/>
            <person name="Medema M.H."/>
            <person name="Devos D.P."/>
            <person name="Kaster A.-K."/>
            <person name="Ovreas L."/>
            <person name="Rohde M."/>
            <person name="Galperin M.Y."/>
            <person name="Jogler C."/>
        </authorList>
    </citation>
    <scope>NUCLEOTIDE SEQUENCE [LARGE SCALE GENOMIC DNA]</scope>
    <source>
        <strain evidence="3 4">UC8</strain>
    </source>
</reference>
<dbReference type="OrthoDB" id="9778383at2"/>
<dbReference type="Pfam" id="PF23562">
    <property type="entry name" value="AMP-binding_C_3"/>
    <property type="match status" value="1"/>
</dbReference>
<dbReference type="Pfam" id="PF00501">
    <property type="entry name" value="AMP-binding"/>
    <property type="match status" value="1"/>
</dbReference>
<dbReference type="KEGG" id="rul:UC8_23840"/>
<feature type="region of interest" description="Disordered" evidence="1">
    <location>
        <begin position="470"/>
        <end position="502"/>
    </location>
</feature>
<name>A0A5B9QN37_9BACT</name>
<dbReference type="AlphaFoldDB" id="A0A5B9QN37"/>
<organism evidence="3 4">
    <name type="scientific">Roseimaritima ulvae</name>
    <dbReference type="NCBI Taxonomy" id="980254"/>
    <lineage>
        <taxon>Bacteria</taxon>
        <taxon>Pseudomonadati</taxon>
        <taxon>Planctomycetota</taxon>
        <taxon>Planctomycetia</taxon>
        <taxon>Pirellulales</taxon>
        <taxon>Pirellulaceae</taxon>
        <taxon>Roseimaritima</taxon>
    </lineage>
</organism>